<dbReference type="AlphaFoldDB" id="A0A0H2QY33"/>
<dbReference type="EMBL" id="KQ086921">
    <property type="protein sequence ID" value="KLO03877.1"/>
    <property type="molecule type" value="Genomic_DNA"/>
</dbReference>
<evidence type="ECO:0000313" key="3">
    <source>
        <dbReference type="Proteomes" id="UP000053477"/>
    </source>
</evidence>
<feature type="region of interest" description="Disordered" evidence="1">
    <location>
        <begin position="78"/>
        <end position="97"/>
    </location>
</feature>
<evidence type="ECO:0000313" key="2">
    <source>
        <dbReference type="EMBL" id="KLO03877.1"/>
    </source>
</evidence>
<dbReference type="Proteomes" id="UP000053477">
    <property type="component" value="Unassembled WGS sequence"/>
</dbReference>
<protein>
    <submittedName>
        <fullName evidence="2">Uncharacterized protein</fullName>
    </submittedName>
</protein>
<dbReference type="InParanoid" id="A0A0H2QY33"/>
<gene>
    <name evidence="2" type="ORF">SCHPADRAFT_766015</name>
</gene>
<keyword evidence="3" id="KW-1185">Reference proteome</keyword>
<name>A0A0H2QY33_9AGAM</name>
<reference evidence="2 3" key="1">
    <citation type="submission" date="2015-04" db="EMBL/GenBank/DDBJ databases">
        <title>Complete genome sequence of Schizopora paradoxa KUC8140, a cosmopolitan wood degrader in East Asia.</title>
        <authorList>
            <consortium name="DOE Joint Genome Institute"/>
            <person name="Min B."/>
            <person name="Park H."/>
            <person name="Jang Y."/>
            <person name="Kim J.-J."/>
            <person name="Kim K.H."/>
            <person name="Pangilinan J."/>
            <person name="Lipzen A."/>
            <person name="Riley R."/>
            <person name="Grigoriev I.V."/>
            <person name="Spatafora J.W."/>
            <person name="Choi I.-G."/>
        </authorList>
    </citation>
    <scope>NUCLEOTIDE SEQUENCE [LARGE SCALE GENOMIC DNA]</scope>
    <source>
        <strain evidence="2 3">KUC8140</strain>
    </source>
</reference>
<sequence>MSCYYLFRYLISFLVHKLRQSLLSLRAPRTFSLFRTCLSMFCLHSANRTYTPRWTISASNLAGVLLSITVPSRPIVSAPTGTARAGKTAQGSARKAV</sequence>
<organism evidence="2 3">
    <name type="scientific">Schizopora paradoxa</name>
    <dbReference type="NCBI Taxonomy" id="27342"/>
    <lineage>
        <taxon>Eukaryota</taxon>
        <taxon>Fungi</taxon>
        <taxon>Dikarya</taxon>
        <taxon>Basidiomycota</taxon>
        <taxon>Agaricomycotina</taxon>
        <taxon>Agaricomycetes</taxon>
        <taxon>Hymenochaetales</taxon>
        <taxon>Schizoporaceae</taxon>
        <taxon>Schizopora</taxon>
    </lineage>
</organism>
<proteinExistence type="predicted"/>
<accession>A0A0H2QY33</accession>
<evidence type="ECO:0000256" key="1">
    <source>
        <dbReference type="SAM" id="MobiDB-lite"/>
    </source>
</evidence>